<keyword evidence="2" id="KW-1185">Reference proteome</keyword>
<evidence type="ECO:0000313" key="1">
    <source>
        <dbReference type="EMBL" id="MCI3276985.1"/>
    </source>
</evidence>
<reference evidence="1" key="1">
    <citation type="submission" date="2022-03" db="EMBL/GenBank/DDBJ databases">
        <title>Streptomyces 7R015 and 7R016 isolated from Barleria lupulina in Thailand.</title>
        <authorList>
            <person name="Kanchanasin P."/>
            <person name="Phongsopitanun W."/>
            <person name="Tanasupawat S."/>
        </authorList>
    </citation>
    <scope>NUCLEOTIDE SEQUENCE</scope>
    <source>
        <strain evidence="1">7R015</strain>
    </source>
</reference>
<dbReference type="Proteomes" id="UP001165269">
    <property type="component" value="Unassembled WGS sequence"/>
</dbReference>
<name>A0ABS9YK80_9ACTN</name>
<accession>A0ABS9YK80</accession>
<dbReference type="RefSeq" id="WP_242774096.1">
    <property type="nucleotide sequence ID" value="NZ_JALDAY010000013.1"/>
</dbReference>
<sequence>MPAPTRSEAAEVFQQAIVSAARIAGPRPAVLSNRLADDVRVGLRRWIGSNFLVPDRHTRGRGALVELHHDGSVVVCVDVSTHLAAGDDTAVDTLVLRTVTQEAVTLADTHRLHRAPDTAVEITATVATTSTDRRLLPFDYDFGRMEVVEETRRPKRLLPSSSELAPNADDEALRECAFELASGLLHQFGMDLRR</sequence>
<gene>
    <name evidence="1" type="ORF">MQP27_38570</name>
</gene>
<organism evidence="1 2">
    <name type="scientific">Streptomyces cylindrosporus</name>
    <dbReference type="NCBI Taxonomy" id="2927583"/>
    <lineage>
        <taxon>Bacteria</taxon>
        <taxon>Bacillati</taxon>
        <taxon>Actinomycetota</taxon>
        <taxon>Actinomycetes</taxon>
        <taxon>Kitasatosporales</taxon>
        <taxon>Streptomycetaceae</taxon>
        <taxon>Streptomyces</taxon>
    </lineage>
</organism>
<protein>
    <submittedName>
        <fullName evidence="1">Uncharacterized protein</fullName>
    </submittedName>
</protein>
<dbReference type="EMBL" id="JALDAY010000013">
    <property type="protein sequence ID" value="MCI3276985.1"/>
    <property type="molecule type" value="Genomic_DNA"/>
</dbReference>
<proteinExistence type="predicted"/>
<comment type="caution">
    <text evidence="1">The sequence shown here is derived from an EMBL/GenBank/DDBJ whole genome shotgun (WGS) entry which is preliminary data.</text>
</comment>
<evidence type="ECO:0000313" key="2">
    <source>
        <dbReference type="Proteomes" id="UP001165269"/>
    </source>
</evidence>